<proteinExistence type="predicted"/>
<dbReference type="AlphaFoldDB" id="A0A4U6USB3"/>
<evidence type="ECO:0000256" key="1">
    <source>
        <dbReference type="SAM" id="Coils"/>
    </source>
</evidence>
<organism evidence="3 4">
    <name type="scientific">Setaria viridis</name>
    <name type="common">Green bristlegrass</name>
    <name type="synonym">Setaria italica subsp. viridis</name>
    <dbReference type="NCBI Taxonomy" id="4556"/>
    <lineage>
        <taxon>Eukaryota</taxon>
        <taxon>Viridiplantae</taxon>
        <taxon>Streptophyta</taxon>
        <taxon>Embryophyta</taxon>
        <taxon>Tracheophyta</taxon>
        <taxon>Spermatophyta</taxon>
        <taxon>Magnoliopsida</taxon>
        <taxon>Liliopsida</taxon>
        <taxon>Poales</taxon>
        <taxon>Poaceae</taxon>
        <taxon>PACMAD clade</taxon>
        <taxon>Panicoideae</taxon>
        <taxon>Panicodae</taxon>
        <taxon>Paniceae</taxon>
        <taxon>Cenchrinae</taxon>
        <taxon>Setaria</taxon>
    </lineage>
</organism>
<feature type="compositionally biased region" description="Basic residues" evidence="2">
    <location>
        <begin position="309"/>
        <end position="320"/>
    </location>
</feature>
<keyword evidence="1" id="KW-0175">Coiled coil</keyword>
<dbReference type="OMA" id="ECRVACA"/>
<feature type="compositionally biased region" description="Basic residues" evidence="2">
    <location>
        <begin position="220"/>
        <end position="245"/>
    </location>
</feature>
<dbReference type="EMBL" id="CM016556">
    <property type="protein sequence ID" value="TKW18612.1"/>
    <property type="molecule type" value="Genomic_DNA"/>
</dbReference>
<feature type="compositionally biased region" description="Low complexity" evidence="2">
    <location>
        <begin position="522"/>
        <end position="546"/>
    </location>
</feature>
<dbReference type="Proteomes" id="UP000298652">
    <property type="component" value="Chromosome 5"/>
</dbReference>
<protein>
    <submittedName>
        <fullName evidence="3">Uncharacterized protein</fullName>
    </submittedName>
</protein>
<dbReference type="Gramene" id="TKW18612">
    <property type="protein sequence ID" value="TKW18612"/>
    <property type="gene ID" value="SEVIR_5G442600v2"/>
</dbReference>
<feature type="region of interest" description="Disordered" evidence="2">
    <location>
        <begin position="289"/>
        <end position="411"/>
    </location>
</feature>
<evidence type="ECO:0000256" key="2">
    <source>
        <dbReference type="SAM" id="MobiDB-lite"/>
    </source>
</evidence>
<feature type="region of interest" description="Disordered" evidence="2">
    <location>
        <begin position="522"/>
        <end position="552"/>
    </location>
</feature>
<feature type="compositionally biased region" description="Acidic residues" evidence="2">
    <location>
        <begin position="249"/>
        <end position="268"/>
    </location>
</feature>
<evidence type="ECO:0000313" key="3">
    <source>
        <dbReference type="EMBL" id="TKW18612.1"/>
    </source>
</evidence>
<feature type="coiled-coil region" evidence="1">
    <location>
        <begin position="751"/>
        <end position="827"/>
    </location>
</feature>
<feature type="region of interest" description="Disordered" evidence="2">
    <location>
        <begin position="217"/>
        <end position="271"/>
    </location>
</feature>
<feature type="region of interest" description="Disordered" evidence="2">
    <location>
        <begin position="28"/>
        <end position="49"/>
    </location>
</feature>
<name>A0A4U6USB3_SETVI</name>
<reference evidence="3" key="1">
    <citation type="submission" date="2019-03" db="EMBL/GenBank/DDBJ databases">
        <title>WGS assembly of Setaria viridis.</title>
        <authorList>
            <person name="Huang P."/>
            <person name="Jenkins J."/>
            <person name="Grimwood J."/>
            <person name="Barry K."/>
            <person name="Healey A."/>
            <person name="Mamidi S."/>
            <person name="Sreedasyam A."/>
            <person name="Shu S."/>
            <person name="Feldman M."/>
            <person name="Wu J."/>
            <person name="Yu Y."/>
            <person name="Chen C."/>
            <person name="Johnson J."/>
            <person name="Rokhsar D."/>
            <person name="Baxter I."/>
            <person name="Schmutz J."/>
            <person name="Brutnell T."/>
            <person name="Kellogg E."/>
        </authorList>
    </citation>
    <scope>NUCLEOTIDE SEQUENCE [LARGE SCALE GENOMIC DNA]</scope>
</reference>
<keyword evidence="4" id="KW-1185">Reference proteome</keyword>
<evidence type="ECO:0000313" key="4">
    <source>
        <dbReference type="Proteomes" id="UP000298652"/>
    </source>
</evidence>
<accession>A0A4U6USB3</accession>
<sequence>MKHSREGRGFSLLEPVSENVLATPTSSLLAGDAGKDRARRRLPKSHPSGETLLASVRPLVAALAVVPRAAGRAGRTWTGISSIPFPAIEQLKRSGLSGAGVIGAYHARRVAPLMLRVRSLAALTPDAPTEGTALAAGALAASEIRQRIWEALEDKDAEYPVPGHPPMRPDTGFIDLERGWGADFLSTFCGALTRVVDSLSPVPEDADRRTCNRLLAEAQKRRKDKETAKKKKKKAAKEFQRRRRGQVVTDDDDDDDDEDEEDDEEGEELISSLRSGALVIREVRSWTAAGDEAEGASARALSLRGTLPRGRRGVPPRGRHGAPPWSRRGAPPGVFGAYTAAAQEPARGVPQESTQGAPRRSAETASTVAPETGGQRSGDKRPQPDAPGSASGSEAKRARRPCASGTAAPRGLVMQLAPKKAVRVLSSSGGRIAVPPAASDEVLGEAADPSAEAAPVTAAGGATAASVTGEWTPFRLWFPRSPLQRRASFPRAGEVIDLDIDEAEETAATGGGTDAPAAVVRSTAAATEEGVPAPATAAEDVAATEAGTSAPRIPAEVTPMAEAKGPARVASAGAEEPPSAITAEGEVAAGIPNLPLASEAALPLGDPAATSATTGVQASEPSANLAASGVVVPTPTEASRSAPASASAPTVPRAWRGSVLRWSSREDPPRRRFTLDDAAKWHKWQAVQSGLAHARAALSSAMGALDNTVLPGSHALQECSRGKSNFLRLERGLWERFNVERERTRELSMQVTAAQGVIADLQRREEAAQEEARRSEAKLQAVIDKARLDHEEFQAAAERARHDAEELARLRGEHEALQKTVERIRRERHKAWQDRDAEKVKKEEAEKVAADLGAEVGHLRSQVQGLQTAVSQGADRERELKAWADGEIPFRFCVPVVSRELAKLKDLLDEERSEPSALRDAVRVVCDGFGVVLKEGSSSLPARVLGVRHRSREIAVDALHTGVRRAFGVFGSHYSGINFAGMSGGYAAGYSEAELDEIDAAVFTPAEALAKLLEDEAIPPKDPPSS</sequence>
<gene>
    <name evidence="3" type="ORF">SEVIR_5G442600v2</name>
</gene>